<dbReference type="AlphaFoldDB" id="A0A7Z8P193"/>
<comment type="caution">
    <text evidence="2">The sequence shown here is derived from an EMBL/GenBank/DDBJ whole genome shotgun (WGS) entry which is preliminary data.</text>
</comment>
<gene>
    <name evidence="2" type="ORF">FKV42_11860</name>
</gene>
<dbReference type="InterPro" id="IPR036061">
    <property type="entry name" value="CheW-like_dom_sf"/>
</dbReference>
<dbReference type="EMBL" id="VIAQ01000019">
    <property type="protein sequence ID" value="TQD23898.1"/>
    <property type="molecule type" value="Genomic_DNA"/>
</dbReference>
<dbReference type="PROSITE" id="PS50851">
    <property type="entry name" value="CHEW"/>
    <property type="match status" value="1"/>
</dbReference>
<dbReference type="GO" id="GO:0005829">
    <property type="term" value="C:cytosol"/>
    <property type="evidence" value="ECO:0007669"/>
    <property type="project" value="TreeGrafter"/>
</dbReference>
<dbReference type="SUPFAM" id="SSF50341">
    <property type="entry name" value="CheW-like"/>
    <property type="match status" value="1"/>
</dbReference>
<proteinExistence type="predicted"/>
<sequence length="171" mass="18840">MTKSVLNKDGSSSIELLQLVICQLYNEEFGIEISKVKEIIRIPDITKIPHAPVYVKGIINLRSSIIPIIDLSAKFGLAHEKMSTDSRIVVVEIGELVAGMIVDAVSEVLRISSENIESAPEVIVSQITGRYIQGVGKIDERLLILLDIDKIFTDEQKVQIGRLENAGYVPA</sequence>
<dbReference type="Gene3D" id="2.30.30.40">
    <property type="entry name" value="SH3 Domains"/>
    <property type="match status" value="1"/>
</dbReference>
<dbReference type="Pfam" id="PF01584">
    <property type="entry name" value="CheW"/>
    <property type="match status" value="1"/>
</dbReference>
<name>A0A7Z8P193_9EURY</name>
<dbReference type="Gene3D" id="2.40.50.180">
    <property type="entry name" value="CheA-289, Domain 4"/>
    <property type="match status" value="1"/>
</dbReference>
<dbReference type="OrthoDB" id="115049at2157"/>
<evidence type="ECO:0000259" key="1">
    <source>
        <dbReference type="PROSITE" id="PS50851"/>
    </source>
</evidence>
<dbReference type="CDD" id="cd00732">
    <property type="entry name" value="CheW"/>
    <property type="match status" value="1"/>
</dbReference>
<evidence type="ECO:0000313" key="3">
    <source>
        <dbReference type="Proteomes" id="UP000319335"/>
    </source>
</evidence>
<dbReference type="Proteomes" id="UP000319335">
    <property type="component" value="Unassembled WGS sequence"/>
</dbReference>
<dbReference type="InterPro" id="IPR002545">
    <property type="entry name" value="CheW-lke_dom"/>
</dbReference>
<dbReference type="RefSeq" id="WP_154810523.1">
    <property type="nucleotide sequence ID" value="NZ_VIAQ01000019.1"/>
</dbReference>
<protein>
    <submittedName>
        <fullName evidence="2">Chemotaxis protein CheW</fullName>
    </submittedName>
</protein>
<accession>A0A7Z8P193</accession>
<dbReference type="GO" id="GO:0006935">
    <property type="term" value="P:chemotaxis"/>
    <property type="evidence" value="ECO:0007669"/>
    <property type="project" value="InterPro"/>
</dbReference>
<dbReference type="GO" id="GO:0007165">
    <property type="term" value="P:signal transduction"/>
    <property type="evidence" value="ECO:0007669"/>
    <property type="project" value="InterPro"/>
</dbReference>
<feature type="domain" description="CheW-like" evidence="1">
    <location>
        <begin position="16"/>
        <end position="157"/>
    </location>
</feature>
<dbReference type="PANTHER" id="PTHR22617">
    <property type="entry name" value="CHEMOTAXIS SENSOR HISTIDINE KINASE-RELATED"/>
    <property type="match status" value="1"/>
</dbReference>
<evidence type="ECO:0000313" key="2">
    <source>
        <dbReference type="EMBL" id="TQD23898.1"/>
    </source>
</evidence>
<keyword evidence="3" id="KW-1185">Reference proteome</keyword>
<organism evidence="2 3">
    <name type="scientific">Methanolobus vulcani</name>
    <dbReference type="NCBI Taxonomy" id="38026"/>
    <lineage>
        <taxon>Archaea</taxon>
        <taxon>Methanobacteriati</taxon>
        <taxon>Methanobacteriota</taxon>
        <taxon>Stenosarchaea group</taxon>
        <taxon>Methanomicrobia</taxon>
        <taxon>Methanosarcinales</taxon>
        <taxon>Methanosarcinaceae</taxon>
        <taxon>Methanolobus</taxon>
    </lineage>
</organism>
<dbReference type="InterPro" id="IPR039315">
    <property type="entry name" value="CheW"/>
</dbReference>
<reference evidence="2 3" key="1">
    <citation type="submission" date="2019-06" db="EMBL/GenBank/DDBJ databases">
        <title>Draft genome sequence of Methanolobus vulcani B1d.</title>
        <authorList>
            <person name="Creighbaum A.J."/>
            <person name="Ticak T."/>
            <person name="Hariraju D."/>
            <person name="Arivett B.A."/>
            <person name="Ferguson D.J.Jr."/>
        </authorList>
    </citation>
    <scope>NUCLEOTIDE SEQUENCE [LARGE SCALE GENOMIC DNA]</scope>
    <source>
        <strain evidence="2 3">B1d</strain>
    </source>
</reference>
<dbReference type="PANTHER" id="PTHR22617:SF23">
    <property type="entry name" value="CHEMOTAXIS PROTEIN CHEW"/>
    <property type="match status" value="1"/>
</dbReference>
<dbReference type="SMART" id="SM00260">
    <property type="entry name" value="CheW"/>
    <property type="match status" value="1"/>
</dbReference>